<evidence type="ECO:0000259" key="1">
    <source>
        <dbReference type="Pfam" id="PF01636"/>
    </source>
</evidence>
<sequence>MTRDEWIEHFQLDAAACATVDESYSSEVDRLVLADGQVVFLKRPYTAEKWYRERGWIHALERFVPVPHILAEAAPGQTTGAFVLAALPGQAPITMTKKLAYEIGRTLAMLHTCTGEAYGEYTEDGFYAYPVQDWRRFRNEKLDGFMPFITSELDSVFLENIQTELVRREQSLPEPSCPVATHCDFRLANLLTVGDQVTGVIDFETTRYGAVEMDFTKIIRNLNTFGSIYVTAFQEGYATLHPDVPIETYLAYYRLWEALTVVGWCIKRGLEEHRAFFEENIMLIEQELQTTSISDGY</sequence>
<reference evidence="2 3" key="1">
    <citation type="journal article" date="2015" name="Int. J. Syst. Evol. Microbiol.">
        <title>Exiguobacterium enclense sp. nov., isolated from sediment.</title>
        <authorList>
            <person name="Dastager S.G."/>
            <person name="Mawlankar R."/>
            <person name="Sonalkar V.V."/>
            <person name="Thorat M.N."/>
            <person name="Mual P."/>
            <person name="Verma A."/>
            <person name="Krishnamurthi S."/>
            <person name="Tang S.K."/>
            <person name="Li W.J."/>
        </authorList>
    </citation>
    <scope>NUCLEOTIDE SEQUENCE [LARGE SCALE GENOMIC DNA]</scope>
    <source>
        <strain evidence="2 3">NIO-1109</strain>
    </source>
</reference>
<dbReference type="Gene3D" id="3.90.1200.10">
    <property type="match status" value="1"/>
</dbReference>
<dbReference type="AlphaFoldDB" id="A0A0V8GEI3"/>
<name>A0A0V8GEI3_9BACL</name>
<dbReference type="InterPro" id="IPR011009">
    <property type="entry name" value="Kinase-like_dom_sf"/>
</dbReference>
<dbReference type="OrthoDB" id="334783at2"/>
<feature type="domain" description="Aminoglycoside phosphotransferase" evidence="1">
    <location>
        <begin position="41"/>
        <end position="238"/>
    </location>
</feature>
<dbReference type="InterPro" id="IPR002575">
    <property type="entry name" value="Aminoglycoside_PTrfase"/>
</dbReference>
<dbReference type="RefSeq" id="WP_058265403.1">
    <property type="nucleotide sequence ID" value="NZ_FMYN01000003.1"/>
</dbReference>
<dbReference type="SUPFAM" id="SSF56112">
    <property type="entry name" value="Protein kinase-like (PK-like)"/>
    <property type="match status" value="1"/>
</dbReference>
<dbReference type="Pfam" id="PF01636">
    <property type="entry name" value="APH"/>
    <property type="match status" value="1"/>
</dbReference>
<dbReference type="Proteomes" id="UP000053797">
    <property type="component" value="Unassembled WGS sequence"/>
</dbReference>
<protein>
    <recommendedName>
        <fullName evidence="1">Aminoglycoside phosphotransferase domain-containing protein</fullName>
    </recommendedName>
</protein>
<gene>
    <name evidence="2" type="ORF">AS033_10020</name>
</gene>
<dbReference type="EMBL" id="LNQL01000003">
    <property type="protein sequence ID" value="KSU48659.1"/>
    <property type="molecule type" value="Genomic_DNA"/>
</dbReference>
<proteinExistence type="predicted"/>
<dbReference type="PANTHER" id="PTHR21310">
    <property type="entry name" value="AMINOGLYCOSIDE PHOSPHOTRANSFERASE-RELATED-RELATED"/>
    <property type="match status" value="1"/>
</dbReference>
<comment type="caution">
    <text evidence="2">The sequence shown here is derived from an EMBL/GenBank/DDBJ whole genome shotgun (WGS) entry which is preliminary data.</text>
</comment>
<evidence type="ECO:0000313" key="2">
    <source>
        <dbReference type="EMBL" id="KSU48659.1"/>
    </source>
</evidence>
<dbReference type="InterPro" id="IPR051678">
    <property type="entry name" value="AGP_Transferase"/>
</dbReference>
<accession>A0A0V8GEI3</accession>
<organism evidence="2 3">
    <name type="scientific">Exiguobacterium indicum</name>
    <dbReference type="NCBI Taxonomy" id="296995"/>
    <lineage>
        <taxon>Bacteria</taxon>
        <taxon>Bacillati</taxon>
        <taxon>Bacillota</taxon>
        <taxon>Bacilli</taxon>
        <taxon>Bacillales</taxon>
        <taxon>Bacillales Family XII. Incertae Sedis</taxon>
        <taxon>Exiguobacterium</taxon>
    </lineage>
</organism>
<evidence type="ECO:0000313" key="3">
    <source>
        <dbReference type="Proteomes" id="UP000053797"/>
    </source>
</evidence>